<dbReference type="AlphaFoldDB" id="A0A0J1JF79"/>
<reference evidence="1 2" key="1">
    <citation type="submission" date="2015-05" db="EMBL/GenBank/DDBJ databases">
        <title>Photobacterium galathea sp. nov.</title>
        <authorList>
            <person name="Machado H."/>
            <person name="Gram L."/>
        </authorList>
    </citation>
    <scope>NUCLEOTIDE SEQUENCE [LARGE SCALE GENOMIC DNA]</scope>
    <source>
        <strain evidence="1 2">CGMCC 1.12159</strain>
    </source>
</reference>
<evidence type="ECO:0000313" key="1">
    <source>
        <dbReference type="EMBL" id="KLV00342.1"/>
    </source>
</evidence>
<dbReference type="Gene3D" id="2.60.120.10">
    <property type="entry name" value="Jelly Rolls"/>
    <property type="match status" value="1"/>
</dbReference>
<dbReference type="STRING" id="1195763.ABT56_22520"/>
<dbReference type="InterPro" id="IPR018490">
    <property type="entry name" value="cNMP-bd_dom_sf"/>
</dbReference>
<sequence>MNTPLELFLHHLGASKKDIENTLINAELLDLPTRHVLLHQGIIPSHGFFLLNGICHACYLTAEGKQFSKEFYWDQDVMIGFESLIGNEPSPFLLETLSASQLLAIPMFLIHQWRNENNPLYIRLIERQLRYKEQKERFMLIHTPEARYQLFTEHFAELLPRLADYQIASYLGITPTSLSRIKQRVGATE</sequence>
<evidence type="ECO:0000313" key="2">
    <source>
        <dbReference type="Proteomes" id="UP000036097"/>
    </source>
</evidence>
<protein>
    <submittedName>
        <fullName evidence="1">Crp/Fnr family transcriptional regulator</fullName>
    </submittedName>
</protein>
<gene>
    <name evidence="1" type="ORF">ABT56_22520</name>
</gene>
<accession>A0A0J1JF79</accession>
<organism evidence="1 2">
    <name type="scientific">Photobacterium aquae</name>
    <dbReference type="NCBI Taxonomy" id="1195763"/>
    <lineage>
        <taxon>Bacteria</taxon>
        <taxon>Pseudomonadati</taxon>
        <taxon>Pseudomonadota</taxon>
        <taxon>Gammaproteobacteria</taxon>
        <taxon>Vibrionales</taxon>
        <taxon>Vibrionaceae</taxon>
        <taxon>Photobacterium</taxon>
    </lineage>
</organism>
<proteinExistence type="predicted"/>
<dbReference type="InterPro" id="IPR014710">
    <property type="entry name" value="RmlC-like_jellyroll"/>
</dbReference>
<dbReference type="SUPFAM" id="SSF51206">
    <property type="entry name" value="cAMP-binding domain-like"/>
    <property type="match status" value="1"/>
</dbReference>
<name>A0A0J1JF79_9GAMM</name>
<dbReference type="PATRIC" id="fig|1195763.3.peg.4821"/>
<comment type="caution">
    <text evidence="1">The sequence shown here is derived from an EMBL/GenBank/DDBJ whole genome shotgun (WGS) entry which is preliminary data.</text>
</comment>
<dbReference type="OrthoDB" id="9798104at2"/>
<keyword evidence="2" id="KW-1185">Reference proteome</keyword>
<dbReference type="RefSeq" id="WP_047881155.1">
    <property type="nucleotide sequence ID" value="NZ_LDOT01000066.1"/>
</dbReference>
<dbReference type="EMBL" id="LDOT01000066">
    <property type="protein sequence ID" value="KLV00342.1"/>
    <property type="molecule type" value="Genomic_DNA"/>
</dbReference>
<dbReference type="Proteomes" id="UP000036097">
    <property type="component" value="Unassembled WGS sequence"/>
</dbReference>